<dbReference type="GO" id="GO:0003700">
    <property type="term" value="F:DNA-binding transcription factor activity"/>
    <property type="evidence" value="ECO:0007669"/>
    <property type="project" value="InterPro"/>
</dbReference>
<keyword evidence="2 5" id="KW-0238">DNA-binding</keyword>
<protein>
    <submittedName>
        <fullName evidence="5">AraC-like DNA-binding protein</fullName>
    </submittedName>
</protein>
<dbReference type="PANTHER" id="PTHR46796:SF2">
    <property type="entry name" value="TRANSCRIPTIONAL REGULATORY PROTEIN"/>
    <property type="match status" value="1"/>
</dbReference>
<dbReference type="EMBL" id="JACHJT010000001">
    <property type="protein sequence ID" value="MBB4930971.1"/>
    <property type="molecule type" value="Genomic_DNA"/>
</dbReference>
<keyword evidence="6" id="KW-1185">Reference proteome</keyword>
<evidence type="ECO:0000256" key="1">
    <source>
        <dbReference type="ARBA" id="ARBA00023015"/>
    </source>
</evidence>
<dbReference type="PROSITE" id="PS01124">
    <property type="entry name" value="HTH_ARAC_FAMILY_2"/>
    <property type="match status" value="1"/>
</dbReference>
<dbReference type="InterPro" id="IPR037923">
    <property type="entry name" value="HTH-like"/>
</dbReference>
<proteinExistence type="predicted"/>
<dbReference type="SUPFAM" id="SSF46689">
    <property type="entry name" value="Homeodomain-like"/>
    <property type="match status" value="2"/>
</dbReference>
<dbReference type="InterPro" id="IPR009057">
    <property type="entry name" value="Homeodomain-like_sf"/>
</dbReference>
<dbReference type="Pfam" id="PF12833">
    <property type="entry name" value="HTH_18"/>
    <property type="match status" value="1"/>
</dbReference>
<dbReference type="PANTHER" id="PTHR46796">
    <property type="entry name" value="HTH-TYPE TRANSCRIPTIONAL ACTIVATOR RHAS-RELATED"/>
    <property type="match status" value="1"/>
</dbReference>
<name>A0A7W7RGF6_9ACTN</name>
<dbReference type="InterPro" id="IPR050204">
    <property type="entry name" value="AraC_XylS_family_regulators"/>
</dbReference>
<gene>
    <name evidence="5" type="ORF">F4561_001791</name>
</gene>
<keyword evidence="1" id="KW-0805">Transcription regulation</keyword>
<evidence type="ECO:0000313" key="6">
    <source>
        <dbReference type="Proteomes" id="UP000523007"/>
    </source>
</evidence>
<evidence type="ECO:0000256" key="3">
    <source>
        <dbReference type="ARBA" id="ARBA00023163"/>
    </source>
</evidence>
<sequence length="278" mass="30241">MTDGRDESARFWKHPGLPGVELLKARYVQHTFSRHVHETYTIAVIESGIEEYAYRGATHRVGPGGIAVVEPDEVHTGHAGIPEGWRYRVLYPEVAVVTEVARDLGLPDVPAFSGTVLTDPATAGTLRNAHQASEHGDRLSASTLTRQALHLLLARHTRSRPQGPARTAGPTGSVAAARDLLRESLVDPPRLEDLAEAVGARPYPLLRAFRASFGLPPHSYVTQVRVSRARRLLRDGAAPAEVAIRVGFADQPHLTRHFKRHMGVTPGAYQRGIGRAGA</sequence>
<evidence type="ECO:0000256" key="2">
    <source>
        <dbReference type="ARBA" id="ARBA00023125"/>
    </source>
</evidence>
<dbReference type="GO" id="GO:0043565">
    <property type="term" value="F:sequence-specific DNA binding"/>
    <property type="evidence" value="ECO:0007669"/>
    <property type="project" value="InterPro"/>
</dbReference>
<keyword evidence="3" id="KW-0804">Transcription</keyword>
<dbReference type="Proteomes" id="UP000523007">
    <property type="component" value="Unassembled WGS sequence"/>
</dbReference>
<dbReference type="InterPro" id="IPR018060">
    <property type="entry name" value="HTH_AraC"/>
</dbReference>
<reference evidence="5 6" key="1">
    <citation type="submission" date="2020-08" db="EMBL/GenBank/DDBJ databases">
        <title>Sequencing the genomes of 1000 actinobacteria strains.</title>
        <authorList>
            <person name="Klenk H.-P."/>
        </authorList>
    </citation>
    <scope>NUCLEOTIDE SEQUENCE [LARGE SCALE GENOMIC DNA]</scope>
    <source>
        <strain evidence="5 6">DSM 102030</strain>
    </source>
</reference>
<dbReference type="InterPro" id="IPR003313">
    <property type="entry name" value="AraC-bd"/>
</dbReference>
<comment type="caution">
    <text evidence="5">The sequence shown here is derived from an EMBL/GenBank/DDBJ whole genome shotgun (WGS) entry which is preliminary data.</text>
</comment>
<evidence type="ECO:0000313" key="5">
    <source>
        <dbReference type="EMBL" id="MBB4930971.1"/>
    </source>
</evidence>
<evidence type="ECO:0000259" key="4">
    <source>
        <dbReference type="PROSITE" id="PS01124"/>
    </source>
</evidence>
<dbReference type="Pfam" id="PF02311">
    <property type="entry name" value="AraC_binding"/>
    <property type="match status" value="1"/>
</dbReference>
<organism evidence="5 6">
    <name type="scientific">Lipingzhangella halophila</name>
    <dbReference type="NCBI Taxonomy" id="1783352"/>
    <lineage>
        <taxon>Bacteria</taxon>
        <taxon>Bacillati</taxon>
        <taxon>Actinomycetota</taxon>
        <taxon>Actinomycetes</taxon>
        <taxon>Streptosporangiales</taxon>
        <taxon>Nocardiopsidaceae</taxon>
        <taxon>Lipingzhangella</taxon>
    </lineage>
</organism>
<dbReference type="AlphaFoldDB" id="A0A7W7RGF6"/>
<dbReference type="SUPFAM" id="SSF51215">
    <property type="entry name" value="Regulatory protein AraC"/>
    <property type="match status" value="1"/>
</dbReference>
<dbReference type="Gene3D" id="1.10.10.60">
    <property type="entry name" value="Homeodomain-like"/>
    <property type="match status" value="2"/>
</dbReference>
<dbReference type="SMART" id="SM00342">
    <property type="entry name" value="HTH_ARAC"/>
    <property type="match status" value="1"/>
</dbReference>
<dbReference type="RefSeq" id="WP_184576516.1">
    <property type="nucleotide sequence ID" value="NZ_JACHJT010000001.1"/>
</dbReference>
<feature type="domain" description="HTH araC/xylS-type" evidence="4">
    <location>
        <begin position="175"/>
        <end position="272"/>
    </location>
</feature>
<accession>A0A7W7RGF6</accession>